<feature type="active site" description="Nucleophile" evidence="6">
    <location>
        <position position="77"/>
    </location>
</feature>
<dbReference type="Pfam" id="PF00328">
    <property type="entry name" value="His_Phos_2"/>
    <property type="match status" value="1"/>
</dbReference>
<evidence type="ECO:0000313" key="10">
    <source>
        <dbReference type="Proteomes" id="UP000054304"/>
    </source>
</evidence>
<dbReference type="InterPro" id="IPR016274">
    <property type="entry name" value="Histidine_acid_Pase_euk"/>
</dbReference>
<keyword evidence="4" id="KW-0378">Hydrolase</keyword>
<dbReference type="EC" id="3.1.3.2" evidence="3"/>
<dbReference type="HOGENOM" id="CLU_020880_3_1_1"/>
<protein>
    <recommendedName>
        <fullName evidence="3">acid phosphatase</fullName>
        <ecNumber evidence="3">3.1.3.2</ecNumber>
    </recommendedName>
</protein>
<gene>
    <name evidence="9" type="ORF">LALA0_S08e04192g</name>
</gene>
<keyword evidence="5" id="KW-0325">Glycoprotein</keyword>
<dbReference type="SUPFAM" id="SSF53254">
    <property type="entry name" value="Phosphoglycerate mutase-like"/>
    <property type="match status" value="1"/>
</dbReference>
<dbReference type="RefSeq" id="XP_022629727.1">
    <property type="nucleotide sequence ID" value="XM_022771115.1"/>
</dbReference>
<dbReference type="InterPro" id="IPR033379">
    <property type="entry name" value="Acid_Pase_AS"/>
</dbReference>
<feature type="signal peptide" evidence="8">
    <location>
        <begin position="1"/>
        <end position="16"/>
    </location>
</feature>
<dbReference type="GeneID" id="34687022"/>
<dbReference type="PANTHER" id="PTHR20963:SF18">
    <property type="entry name" value="ACID PHOSPHATASE PHO11-RELATED"/>
    <property type="match status" value="1"/>
</dbReference>
<evidence type="ECO:0000256" key="2">
    <source>
        <dbReference type="ARBA" id="ARBA00005375"/>
    </source>
</evidence>
<organism evidence="9 10">
    <name type="scientific">Lachancea lanzarotensis</name>
    <dbReference type="NCBI Taxonomy" id="1245769"/>
    <lineage>
        <taxon>Eukaryota</taxon>
        <taxon>Fungi</taxon>
        <taxon>Dikarya</taxon>
        <taxon>Ascomycota</taxon>
        <taxon>Saccharomycotina</taxon>
        <taxon>Saccharomycetes</taxon>
        <taxon>Saccharomycetales</taxon>
        <taxon>Saccharomycetaceae</taxon>
        <taxon>Lachancea</taxon>
    </lineage>
</organism>
<evidence type="ECO:0000256" key="6">
    <source>
        <dbReference type="PIRSR" id="PIRSR000894-1"/>
    </source>
</evidence>
<evidence type="ECO:0000256" key="3">
    <source>
        <dbReference type="ARBA" id="ARBA00012646"/>
    </source>
</evidence>
<dbReference type="InterPro" id="IPR029033">
    <property type="entry name" value="His_PPase_superfam"/>
</dbReference>
<dbReference type="GO" id="GO:0009277">
    <property type="term" value="C:fungal-type cell wall"/>
    <property type="evidence" value="ECO:0007669"/>
    <property type="project" value="TreeGrafter"/>
</dbReference>
<comment type="catalytic activity">
    <reaction evidence="1">
        <text>a phosphate monoester + H2O = an alcohol + phosphate</text>
        <dbReference type="Rhea" id="RHEA:15017"/>
        <dbReference type="ChEBI" id="CHEBI:15377"/>
        <dbReference type="ChEBI" id="CHEBI:30879"/>
        <dbReference type="ChEBI" id="CHEBI:43474"/>
        <dbReference type="ChEBI" id="CHEBI:67140"/>
        <dbReference type="EC" id="3.1.3.2"/>
    </reaction>
</comment>
<dbReference type="GO" id="GO:0003993">
    <property type="term" value="F:acid phosphatase activity"/>
    <property type="evidence" value="ECO:0007669"/>
    <property type="project" value="UniProtKB-EC"/>
</dbReference>
<feature type="chain" id="PRO_5002195547" description="acid phosphatase" evidence="8">
    <location>
        <begin position="17"/>
        <end position="469"/>
    </location>
</feature>
<dbReference type="InterPro" id="IPR000560">
    <property type="entry name" value="His_Pase_clade-2"/>
</dbReference>
<evidence type="ECO:0000256" key="7">
    <source>
        <dbReference type="PIRSR" id="PIRSR000894-2"/>
    </source>
</evidence>
<dbReference type="Proteomes" id="UP000054304">
    <property type="component" value="Unassembled WGS sequence"/>
</dbReference>
<dbReference type="OrthoDB" id="6509975at2759"/>
<dbReference type="AlphaFoldDB" id="A0A0C7NAN5"/>
<evidence type="ECO:0000256" key="1">
    <source>
        <dbReference type="ARBA" id="ARBA00000032"/>
    </source>
</evidence>
<feature type="active site" description="Proton donor" evidence="6">
    <location>
        <position position="340"/>
    </location>
</feature>
<reference evidence="9 10" key="1">
    <citation type="submission" date="2014-12" db="EMBL/GenBank/DDBJ databases">
        <authorList>
            <person name="Neuveglise Cecile"/>
        </authorList>
    </citation>
    <scope>NUCLEOTIDE SEQUENCE [LARGE SCALE GENOMIC DNA]</scope>
    <source>
        <strain evidence="9 10">CBS 12615</strain>
    </source>
</reference>
<feature type="disulfide bond" evidence="7">
    <location>
        <begin position="410"/>
        <end position="418"/>
    </location>
</feature>
<evidence type="ECO:0000256" key="4">
    <source>
        <dbReference type="ARBA" id="ARBA00022801"/>
    </source>
</evidence>
<comment type="similarity">
    <text evidence="2">Belongs to the histidine acid phosphatase family.</text>
</comment>
<keyword evidence="7" id="KW-1015">Disulfide bond</keyword>
<dbReference type="PANTHER" id="PTHR20963">
    <property type="entry name" value="MULTIPLE INOSITOL POLYPHOSPHATE PHOSPHATASE-RELATED"/>
    <property type="match status" value="1"/>
</dbReference>
<proteinExistence type="inferred from homology"/>
<evidence type="ECO:0000256" key="8">
    <source>
        <dbReference type="SAM" id="SignalP"/>
    </source>
</evidence>
<feature type="disulfide bond" evidence="7">
    <location>
        <begin position="66"/>
        <end position="390"/>
    </location>
</feature>
<accession>A0A0C7NAN5</accession>
<name>A0A0C7NAN5_9SACH</name>
<dbReference type="PIRSF" id="PIRSF000894">
    <property type="entry name" value="Acid_phosphatase"/>
    <property type="match status" value="1"/>
</dbReference>
<sequence length="469" mass="52744">MNSVSLVLLAAALANAAPATTDKQQTFADVSKIGTQEDIFPYLAGSAPHFSYPLSYGVSKEVPDQCVLQQVQLFARHGERYPTNNTGASLTTLYKKLNNYSSKFSGALEFLDDDYEFFLPDPSNFEELTTWNNILDPINPYVGEWDAQKHGREFFQQYGELLKNKTSFPIFTSNSKRVHDTAKFFGDALGDKFNISYQIIDEDPSMGANSLTTLNSCATYNKTAKADVYSKFTTKYLSDIANRLNTENKGLNLSKSEANSLFAWCAYEINVKGYSNMCDVFTDEELTYYAYNDDMTSYYYHGPGNPLGITVGGVNFNASVELLKQHKELDNKVWLSFTHDTNVVNILAAIGIFDPGHPMPAEYIAIKDHIYHKSWMVPQGARVYTQLYQCSNQTYVRYVVNDAVIPIEKCSSGPGLSCELSKFVDYAESRLNGTDYVSSCKTNTTSNQTSLTFYWDYQQKHYDAPLGLF</sequence>
<dbReference type="Gene3D" id="3.40.50.1240">
    <property type="entry name" value="Phosphoglycerate mutase-like"/>
    <property type="match status" value="1"/>
</dbReference>
<feature type="disulfide bond" evidence="7">
    <location>
        <begin position="265"/>
        <end position="278"/>
    </location>
</feature>
<evidence type="ECO:0000256" key="5">
    <source>
        <dbReference type="ARBA" id="ARBA00023180"/>
    </source>
</evidence>
<dbReference type="EMBL" id="LN736367">
    <property type="protein sequence ID" value="CEP63512.1"/>
    <property type="molecule type" value="Genomic_DNA"/>
</dbReference>
<dbReference type="CDD" id="cd07061">
    <property type="entry name" value="HP_HAP_like"/>
    <property type="match status" value="1"/>
</dbReference>
<keyword evidence="8" id="KW-0732">Signal</keyword>
<keyword evidence="10" id="KW-1185">Reference proteome</keyword>
<dbReference type="PROSITE" id="PS00778">
    <property type="entry name" value="HIS_ACID_PHOSPHAT_2"/>
    <property type="match status" value="1"/>
</dbReference>
<dbReference type="STRING" id="1245769.A0A0C7NAN5"/>
<evidence type="ECO:0000313" key="9">
    <source>
        <dbReference type="EMBL" id="CEP63512.1"/>
    </source>
</evidence>